<dbReference type="SUPFAM" id="SSF52980">
    <property type="entry name" value="Restriction endonuclease-like"/>
    <property type="match status" value="1"/>
</dbReference>
<dbReference type="STRING" id="1458985.BJP34_03940"/>
<dbReference type="Gene3D" id="3.40.1350.10">
    <property type="match status" value="1"/>
</dbReference>
<dbReference type="RefSeq" id="WP_070396482.1">
    <property type="nucleotide sequence ID" value="NZ_CP017599.1"/>
</dbReference>
<sequence>MPAKDIYHDTVKNALIKDGWTITNDPLSLKIGKKDIYIDLAAEKLLVAEKQGQKIAVEVKSFVGSSEIEDLKNALGQYILYDKVLKRQLSERLLYLAIRSAIFNRLFTKEIGQILLEDNTLKIMVFDPEEEVIIKWIN</sequence>
<name>A0A1D8U2J5_9CYAN</name>
<gene>
    <name evidence="1" type="ORF">BJP34_03940</name>
</gene>
<dbReference type="OrthoDB" id="456752at2"/>
<proteinExistence type="predicted"/>
<dbReference type="InterPro" id="IPR011335">
    <property type="entry name" value="Restrct_endonuc-II-like"/>
</dbReference>
<dbReference type="CDD" id="cd22366">
    <property type="entry name" value="XisH-like"/>
    <property type="match status" value="1"/>
</dbReference>
<dbReference type="EMBL" id="CP017599">
    <property type="protein sequence ID" value="AOX04119.1"/>
    <property type="molecule type" value="Genomic_DNA"/>
</dbReference>
<organism evidence="1 2">
    <name type="scientific">Moorena producens PAL-8-15-08-1</name>
    <dbReference type="NCBI Taxonomy" id="1458985"/>
    <lineage>
        <taxon>Bacteria</taxon>
        <taxon>Bacillati</taxon>
        <taxon>Cyanobacteriota</taxon>
        <taxon>Cyanophyceae</taxon>
        <taxon>Coleofasciculales</taxon>
        <taxon>Coleofasciculaceae</taxon>
        <taxon>Moorena</taxon>
    </lineage>
</organism>
<evidence type="ECO:0000313" key="2">
    <source>
        <dbReference type="Proteomes" id="UP000177870"/>
    </source>
</evidence>
<protein>
    <submittedName>
        <fullName evidence="1">Fatty-acid synthase</fullName>
    </submittedName>
</protein>
<reference evidence="2" key="1">
    <citation type="submission" date="2016-10" db="EMBL/GenBank/DDBJ databases">
        <title>Comparative genomics uncovers the prolific and rare metabolic potential of the cyanobacterial genus Moorea.</title>
        <authorList>
            <person name="Leao T."/>
            <person name="Castelao G."/>
            <person name="Korobeynikov A."/>
            <person name="Monroe E.A."/>
            <person name="Podell S."/>
            <person name="Glukhov E."/>
            <person name="Allen E."/>
            <person name="Gerwick W.H."/>
            <person name="Gerwick L."/>
        </authorList>
    </citation>
    <scope>NUCLEOTIDE SEQUENCE [LARGE SCALE GENOMIC DNA]</scope>
    <source>
        <strain evidence="2">PAL-8-15-08-1</strain>
    </source>
</reference>
<dbReference type="GO" id="GO:0003676">
    <property type="term" value="F:nucleic acid binding"/>
    <property type="evidence" value="ECO:0007669"/>
    <property type="project" value="InterPro"/>
</dbReference>
<dbReference type="KEGG" id="mpro:BJP34_03940"/>
<dbReference type="Pfam" id="PF08814">
    <property type="entry name" value="XisH"/>
    <property type="match status" value="1"/>
</dbReference>
<dbReference type="InterPro" id="IPR011856">
    <property type="entry name" value="tRNA_endonuc-like_dom_sf"/>
</dbReference>
<accession>A0A1D8U2J5</accession>
<dbReference type="Proteomes" id="UP000177870">
    <property type="component" value="Chromosome"/>
</dbReference>
<evidence type="ECO:0000313" key="1">
    <source>
        <dbReference type="EMBL" id="AOX04119.1"/>
    </source>
</evidence>
<dbReference type="InterPro" id="IPR014919">
    <property type="entry name" value="XisH"/>
</dbReference>
<dbReference type="AlphaFoldDB" id="A0A1D8U2J5"/>